<reference evidence="1 2" key="1">
    <citation type="submission" date="2022-08" db="EMBL/GenBank/DDBJ databases">
        <title>Proteogenomics of the novel Dehalobacterium formicoaceticum strain EZ94 highlights a key role of methyltransferases during anaerobic dichloromethane degradation.</title>
        <authorList>
            <person name="Wasmund K."/>
        </authorList>
    </citation>
    <scope>NUCLEOTIDE SEQUENCE [LARGE SCALE GENOMIC DNA]</scope>
    <source>
        <strain evidence="1 2">EZ94</strain>
    </source>
</reference>
<accession>A0ABT1Y9M1</accession>
<proteinExistence type="predicted"/>
<dbReference type="EMBL" id="JANPWE010000006">
    <property type="protein sequence ID" value="MCR6546356.1"/>
    <property type="molecule type" value="Genomic_DNA"/>
</dbReference>
<comment type="caution">
    <text evidence="1">The sequence shown here is derived from an EMBL/GenBank/DDBJ whole genome shotgun (WGS) entry which is preliminary data.</text>
</comment>
<evidence type="ECO:0008006" key="3">
    <source>
        <dbReference type="Google" id="ProtNLM"/>
    </source>
</evidence>
<evidence type="ECO:0000313" key="1">
    <source>
        <dbReference type="EMBL" id="MCR6546356.1"/>
    </source>
</evidence>
<organism evidence="1 2">
    <name type="scientific">Dehalobacterium formicoaceticum</name>
    <dbReference type="NCBI Taxonomy" id="51515"/>
    <lineage>
        <taxon>Bacteria</taxon>
        <taxon>Bacillati</taxon>
        <taxon>Bacillota</taxon>
        <taxon>Clostridia</taxon>
        <taxon>Eubacteriales</taxon>
        <taxon>Peptococcaceae</taxon>
        <taxon>Dehalobacterium</taxon>
    </lineage>
</organism>
<name>A0ABT1Y9M1_9FIRM</name>
<dbReference type="Proteomes" id="UP001524944">
    <property type="component" value="Unassembled WGS sequence"/>
</dbReference>
<dbReference type="RefSeq" id="WP_089611872.1">
    <property type="nucleotide sequence ID" value="NZ_CP022121.1"/>
</dbReference>
<keyword evidence="2" id="KW-1185">Reference proteome</keyword>
<protein>
    <recommendedName>
        <fullName evidence="3">DUF4878 domain-containing protein</fullName>
    </recommendedName>
</protein>
<evidence type="ECO:0000313" key="2">
    <source>
        <dbReference type="Proteomes" id="UP001524944"/>
    </source>
</evidence>
<gene>
    <name evidence="1" type="ORF">NVS47_12680</name>
</gene>
<sequence>MKKLIVGIFIVQIIVLVTVGIPAGGAVNAIWKDPASGIVVRQDNPTNTIDSYYRLLDQKAYDTMVLLFSEDARSEDMKEQFKAYMEGSGFAEARLVKLFPSTVTGEFGVVGAVHILENNPEQPVLSILTLKQKDGKWEIVPDINNGEMEDMQQVLEKAVEVCQRVSKDSFAGLNETQKENVKMQAEMGGQYIRSNLDQLNQLLDAVKP</sequence>